<sequence length="71" mass="7589">MASAARIRSCRIDTEVDLPDSECEVEVVSTSWSPISRDSLSAKSGSSIPDPITLIVEADHMASMPASPHTF</sequence>
<proteinExistence type="predicted"/>
<dbReference type="EMBL" id="LMWN01000033">
    <property type="protein sequence ID" value="KUN03542.1"/>
    <property type="molecule type" value="Genomic_DNA"/>
</dbReference>
<gene>
    <name evidence="1" type="ORF">AQI95_23950</name>
</gene>
<comment type="caution">
    <text evidence="1">The sequence shown here is derived from an EMBL/GenBank/DDBJ whole genome shotgun (WGS) entry which is preliminary data.</text>
</comment>
<protein>
    <submittedName>
        <fullName evidence="1">Uncharacterized protein</fullName>
    </submittedName>
</protein>
<reference evidence="1 2" key="1">
    <citation type="submission" date="2015-10" db="EMBL/GenBank/DDBJ databases">
        <title>Draft genome sequence of Streptomyces yokosukanensis DSM 40224, type strain for the species Streptomyces yokosukanensis.</title>
        <authorList>
            <person name="Ruckert C."/>
            <person name="Winkler A."/>
            <person name="Kalinowski J."/>
            <person name="Kampfer P."/>
            <person name="Glaeser S."/>
        </authorList>
    </citation>
    <scope>NUCLEOTIDE SEQUENCE [LARGE SCALE GENOMIC DNA]</scope>
    <source>
        <strain evidence="1 2">DSM 40224</strain>
    </source>
</reference>
<dbReference type="AlphaFoldDB" id="A0A101P261"/>
<organism evidence="1 2">
    <name type="scientific">Streptomyces yokosukanensis</name>
    <dbReference type="NCBI Taxonomy" id="67386"/>
    <lineage>
        <taxon>Bacteria</taxon>
        <taxon>Bacillati</taxon>
        <taxon>Actinomycetota</taxon>
        <taxon>Actinomycetes</taxon>
        <taxon>Kitasatosporales</taxon>
        <taxon>Streptomycetaceae</taxon>
        <taxon>Streptomyces</taxon>
    </lineage>
</organism>
<evidence type="ECO:0000313" key="2">
    <source>
        <dbReference type="Proteomes" id="UP000053127"/>
    </source>
</evidence>
<accession>A0A101P261</accession>
<keyword evidence="2" id="KW-1185">Reference proteome</keyword>
<name>A0A101P261_9ACTN</name>
<evidence type="ECO:0000313" key="1">
    <source>
        <dbReference type="EMBL" id="KUN03542.1"/>
    </source>
</evidence>
<dbReference type="Proteomes" id="UP000053127">
    <property type="component" value="Unassembled WGS sequence"/>
</dbReference>